<evidence type="ECO:0000313" key="1">
    <source>
        <dbReference type="EMBL" id="TDQ42050.1"/>
    </source>
</evidence>
<name>A0A4R6U6B4_9BACI</name>
<dbReference type="Proteomes" id="UP000295632">
    <property type="component" value="Unassembled WGS sequence"/>
</dbReference>
<protein>
    <submittedName>
        <fullName evidence="1">Uncharacterized protein</fullName>
    </submittedName>
</protein>
<reference evidence="1 2" key="1">
    <citation type="submission" date="2019-03" db="EMBL/GenBank/DDBJ databases">
        <title>Genomic Encyclopedia of Type Strains, Phase IV (KMG-IV): sequencing the most valuable type-strain genomes for metagenomic binning, comparative biology and taxonomic classification.</title>
        <authorList>
            <person name="Goeker M."/>
        </authorList>
    </citation>
    <scope>NUCLEOTIDE SEQUENCE [LARGE SCALE GENOMIC DNA]</scope>
    <source>
        <strain evidence="1 2">DSM 28697</strain>
    </source>
</reference>
<proteinExistence type="predicted"/>
<comment type="caution">
    <text evidence="1">The sequence shown here is derived from an EMBL/GenBank/DDBJ whole genome shotgun (WGS) entry which is preliminary data.</text>
</comment>
<sequence>MRRSGKEPKPHLQATVRAQYHKPFQAKGHPICEKPQRTAYIHCD</sequence>
<organism evidence="1 2">
    <name type="scientific">Aureibacillus halotolerans</name>
    <dbReference type="NCBI Taxonomy" id="1508390"/>
    <lineage>
        <taxon>Bacteria</taxon>
        <taxon>Bacillati</taxon>
        <taxon>Bacillota</taxon>
        <taxon>Bacilli</taxon>
        <taxon>Bacillales</taxon>
        <taxon>Bacillaceae</taxon>
        <taxon>Aureibacillus</taxon>
    </lineage>
</organism>
<evidence type="ECO:0000313" key="2">
    <source>
        <dbReference type="Proteomes" id="UP000295632"/>
    </source>
</evidence>
<dbReference type="EMBL" id="SNYJ01000002">
    <property type="protein sequence ID" value="TDQ42050.1"/>
    <property type="molecule type" value="Genomic_DNA"/>
</dbReference>
<accession>A0A4R6U6B4</accession>
<gene>
    <name evidence="1" type="ORF">EV213_10278</name>
</gene>
<dbReference type="AlphaFoldDB" id="A0A4R6U6B4"/>
<keyword evidence="2" id="KW-1185">Reference proteome</keyword>